<evidence type="ECO:0000256" key="5">
    <source>
        <dbReference type="ARBA" id="ARBA00022801"/>
    </source>
</evidence>
<dbReference type="Pfam" id="PF02578">
    <property type="entry name" value="Cu-oxidase_4"/>
    <property type="match status" value="1"/>
</dbReference>
<dbReference type="GO" id="GO:0005507">
    <property type="term" value="F:copper ion binding"/>
    <property type="evidence" value="ECO:0007669"/>
    <property type="project" value="TreeGrafter"/>
</dbReference>
<dbReference type="InterPro" id="IPR038371">
    <property type="entry name" value="Cu_polyphenol_OxRdtase_sf"/>
</dbReference>
<comment type="catalytic activity">
    <reaction evidence="7">
        <text>adenosine + H2O + H(+) = inosine + NH4(+)</text>
        <dbReference type="Rhea" id="RHEA:24408"/>
        <dbReference type="ChEBI" id="CHEBI:15377"/>
        <dbReference type="ChEBI" id="CHEBI:15378"/>
        <dbReference type="ChEBI" id="CHEBI:16335"/>
        <dbReference type="ChEBI" id="CHEBI:17596"/>
        <dbReference type="ChEBI" id="CHEBI:28938"/>
        <dbReference type="EC" id="3.5.4.4"/>
    </reaction>
    <physiologicalReaction direction="left-to-right" evidence="7">
        <dbReference type="Rhea" id="RHEA:24409"/>
    </physiologicalReaction>
</comment>
<evidence type="ECO:0000313" key="12">
    <source>
        <dbReference type="Proteomes" id="UP000664034"/>
    </source>
</evidence>
<keyword evidence="3" id="KW-0808">Transferase</keyword>
<keyword evidence="6" id="KW-0862">Zinc</keyword>
<evidence type="ECO:0000256" key="10">
    <source>
        <dbReference type="RuleBase" id="RU361274"/>
    </source>
</evidence>
<gene>
    <name evidence="11" type="primary">pgeF</name>
    <name evidence="11" type="ORF">J2I47_10330</name>
</gene>
<proteinExistence type="inferred from homology"/>
<accession>A0A939K567</accession>
<dbReference type="CDD" id="cd16833">
    <property type="entry name" value="YfiH"/>
    <property type="match status" value="1"/>
</dbReference>
<comment type="catalytic activity">
    <reaction evidence="1">
        <text>inosine + phosphate = alpha-D-ribose 1-phosphate + hypoxanthine</text>
        <dbReference type="Rhea" id="RHEA:27646"/>
        <dbReference type="ChEBI" id="CHEBI:17368"/>
        <dbReference type="ChEBI" id="CHEBI:17596"/>
        <dbReference type="ChEBI" id="CHEBI:43474"/>
        <dbReference type="ChEBI" id="CHEBI:57720"/>
        <dbReference type="EC" id="2.4.2.1"/>
    </reaction>
    <physiologicalReaction direction="left-to-right" evidence="1">
        <dbReference type="Rhea" id="RHEA:27647"/>
    </physiologicalReaction>
</comment>
<dbReference type="PANTHER" id="PTHR30616:SF2">
    <property type="entry name" value="PURINE NUCLEOSIDE PHOSPHORYLASE LACC1"/>
    <property type="match status" value="1"/>
</dbReference>
<dbReference type="NCBIfam" id="TIGR00726">
    <property type="entry name" value="peptidoglycan editing factor PgeF"/>
    <property type="match status" value="1"/>
</dbReference>
<keyword evidence="4" id="KW-0479">Metal-binding</keyword>
<dbReference type="GO" id="GO:0016787">
    <property type="term" value="F:hydrolase activity"/>
    <property type="evidence" value="ECO:0007669"/>
    <property type="project" value="UniProtKB-KW"/>
</dbReference>
<comment type="catalytic activity">
    <reaction evidence="8">
        <text>adenosine + phosphate = alpha-D-ribose 1-phosphate + adenine</text>
        <dbReference type="Rhea" id="RHEA:27642"/>
        <dbReference type="ChEBI" id="CHEBI:16335"/>
        <dbReference type="ChEBI" id="CHEBI:16708"/>
        <dbReference type="ChEBI" id="CHEBI:43474"/>
        <dbReference type="ChEBI" id="CHEBI:57720"/>
        <dbReference type="EC" id="2.4.2.1"/>
    </reaction>
    <physiologicalReaction direction="left-to-right" evidence="8">
        <dbReference type="Rhea" id="RHEA:27643"/>
    </physiologicalReaction>
</comment>
<keyword evidence="12" id="KW-1185">Reference proteome</keyword>
<evidence type="ECO:0000256" key="7">
    <source>
        <dbReference type="ARBA" id="ARBA00047989"/>
    </source>
</evidence>
<dbReference type="SUPFAM" id="SSF64438">
    <property type="entry name" value="CNF1/YfiH-like putative cysteine hydrolases"/>
    <property type="match status" value="1"/>
</dbReference>
<organism evidence="11 12">
    <name type="scientific">Fibrella rubiginis</name>
    <dbReference type="NCBI Taxonomy" id="2817060"/>
    <lineage>
        <taxon>Bacteria</taxon>
        <taxon>Pseudomonadati</taxon>
        <taxon>Bacteroidota</taxon>
        <taxon>Cytophagia</taxon>
        <taxon>Cytophagales</taxon>
        <taxon>Spirosomataceae</taxon>
        <taxon>Fibrella</taxon>
    </lineage>
</organism>
<comment type="similarity">
    <text evidence="2 10">Belongs to the purine nucleoside phosphorylase YfiH/LACC1 family.</text>
</comment>
<evidence type="ECO:0000313" key="11">
    <source>
        <dbReference type="EMBL" id="MBO0936941.1"/>
    </source>
</evidence>
<evidence type="ECO:0000256" key="4">
    <source>
        <dbReference type="ARBA" id="ARBA00022723"/>
    </source>
</evidence>
<dbReference type="Gene3D" id="3.60.140.10">
    <property type="entry name" value="CNF1/YfiH-like putative cysteine hydrolases"/>
    <property type="match status" value="1"/>
</dbReference>
<comment type="catalytic activity">
    <reaction evidence="9">
        <text>S-methyl-5'-thioadenosine + phosphate = 5-(methylsulfanyl)-alpha-D-ribose 1-phosphate + adenine</text>
        <dbReference type="Rhea" id="RHEA:11852"/>
        <dbReference type="ChEBI" id="CHEBI:16708"/>
        <dbReference type="ChEBI" id="CHEBI:17509"/>
        <dbReference type="ChEBI" id="CHEBI:43474"/>
        <dbReference type="ChEBI" id="CHEBI:58533"/>
        <dbReference type="EC" id="2.4.2.28"/>
    </reaction>
    <physiologicalReaction direction="left-to-right" evidence="9">
        <dbReference type="Rhea" id="RHEA:11853"/>
    </physiologicalReaction>
</comment>
<dbReference type="AlphaFoldDB" id="A0A939K567"/>
<sequence>MNYLCPMNTPSYRVPALFSRIPGLIAAESTRHGGVSQGPYAALNLGVNTDDDPVHVAENRRRFLANFGMTEAHLASSYQVHGTAIRVATQGERTHGFDALMTNKPGLLVGVTVADCTPILVYDPKNKAVAAIHAGWRGTVGNIVTHTLNLMQAEFGTQPGDCLAYVGTCIDDCHFEVSADVAAQFSLDHQRPGPTAGKAFVDLKQANADQLRAAGIPDAQIEVSPYSTTVDNADYFSHRMEKGITGRMLAVVGVDE</sequence>
<protein>
    <recommendedName>
        <fullName evidence="10">Purine nucleoside phosphorylase</fullName>
    </recommendedName>
</protein>
<dbReference type="InterPro" id="IPR011324">
    <property type="entry name" value="Cytotoxic_necrot_fac-like_cat"/>
</dbReference>
<evidence type="ECO:0000256" key="9">
    <source>
        <dbReference type="ARBA" id="ARBA00049893"/>
    </source>
</evidence>
<dbReference type="EMBL" id="JAFMYV010000004">
    <property type="protein sequence ID" value="MBO0936941.1"/>
    <property type="molecule type" value="Genomic_DNA"/>
</dbReference>
<evidence type="ECO:0000256" key="1">
    <source>
        <dbReference type="ARBA" id="ARBA00000553"/>
    </source>
</evidence>
<dbReference type="PANTHER" id="PTHR30616">
    <property type="entry name" value="UNCHARACTERIZED PROTEIN YFIH"/>
    <property type="match status" value="1"/>
</dbReference>
<evidence type="ECO:0000256" key="2">
    <source>
        <dbReference type="ARBA" id="ARBA00007353"/>
    </source>
</evidence>
<name>A0A939K567_9BACT</name>
<evidence type="ECO:0000256" key="3">
    <source>
        <dbReference type="ARBA" id="ARBA00022679"/>
    </source>
</evidence>
<reference evidence="11" key="1">
    <citation type="submission" date="2021-03" db="EMBL/GenBank/DDBJ databases">
        <title>Fibrella sp. HMF5335 genome sequencing and assembly.</title>
        <authorList>
            <person name="Kang H."/>
            <person name="Kim H."/>
            <person name="Bae S."/>
            <person name="Joh K."/>
        </authorList>
    </citation>
    <scope>NUCLEOTIDE SEQUENCE</scope>
    <source>
        <strain evidence="11">HMF5335</strain>
    </source>
</reference>
<comment type="caution">
    <text evidence="11">The sequence shown here is derived from an EMBL/GenBank/DDBJ whole genome shotgun (WGS) entry which is preliminary data.</text>
</comment>
<dbReference type="InterPro" id="IPR003730">
    <property type="entry name" value="Cu_polyphenol_OxRdtase"/>
</dbReference>
<evidence type="ECO:0000256" key="6">
    <source>
        <dbReference type="ARBA" id="ARBA00022833"/>
    </source>
</evidence>
<evidence type="ECO:0000256" key="8">
    <source>
        <dbReference type="ARBA" id="ARBA00048968"/>
    </source>
</evidence>
<dbReference type="Proteomes" id="UP000664034">
    <property type="component" value="Unassembled WGS sequence"/>
</dbReference>
<dbReference type="GO" id="GO:0017061">
    <property type="term" value="F:S-methyl-5-thioadenosine phosphorylase activity"/>
    <property type="evidence" value="ECO:0007669"/>
    <property type="project" value="UniProtKB-EC"/>
</dbReference>
<keyword evidence="5" id="KW-0378">Hydrolase</keyword>